<evidence type="ECO:0000313" key="10">
    <source>
        <dbReference type="Proteomes" id="UP000676506"/>
    </source>
</evidence>
<evidence type="ECO:0000256" key="6">
    <source>
        <dbReference type="SAM" id="Phobius"/>
    </source>
</evidence>
<sequence length="843" mass="91173">MLFSLRMLWREMRSMWRQMLFFLLCIAVGTGLIMTLRSAIQNIRAALVKQTRSFLAADLEVRLPYGRVAALRPRLDEILMAFPDVGRTDVIELATGVVADNEEALRVLVRAVDEHYPLDGQIALEGDTYRYELLANRGIVVSASLLERLDTGLGKPLKIGNQSFTIRGVFKREGSSAALGEATPVLMTSADLKTTGLLTAEGRGTYFIRLRVGDRPDRVEAVAQTLRQSLPVNSGASVETARAREGRVVDRLDEAENFFSLVGLAVTMLGGVGIASVTYTIIGQRVRAIAVLKCLGASDALVFRVYALQMGLLGLLGSALGWALAELSGRVFGPDVATRFPFPVAFVLTWSAIGQGFGVGLIVALAFSVVPLVGIRNVKPSLLLRSRHEALRLPLRWVIPTGLAAVAMLYALFIWQAGSFSLGNTMFQAMVVTLLALYGVSWVVIRLAGAARQVSGFTLRYGLAALRRPGNQAAVIVMTVGVGLFFALTVRLLERNLLDSVNLAASENLPNLLLFNVLPSQTDSVSALVERQVQAKTTFIPIISARLTAINGQRIDFAAIKEASRRAAVDREFRLTYRSELDAGEQIVEGTWWLATPAEPLELSLETFLQKNLGARVGDRLTLDIQGREVSGVIRSIRRIDPRRGQQFFAIVARPGGVLSQAPQTFLGAVKTDAFDRSPDAYRKLTLALVKGYPNISVALTSDFLKTVRAILDGLQAALTMIGTLVVLSGVAMLVGAVALTRYQRQYETALLKTLGARFVTLFGMTIVEYGALGAAAAAIGGGGALGASWYVTCTVLRTAWQPFWGDWLIGIAGTLVLVIVVGSVASWDILRKKPLGVLRGGD</sequence>
<proteinExistence type="predicted"/>
<evidence type="ECO:0000259" key="8">
    <source>
        <dbReference type="Pfam" id="PF12704"/>
    </source>
</evidence>
<feature type="transmembrane region" description="Helical" evidence="6">
    <location>
        <begin position="808"/>
        <end position="831"/>
    </location>
</feature>
<keyword evidence="2" id="KW-1003">Cell membrane</keyword>
<evidence type="ECO:0000256" key="2">
    <source>
        <dbReference type="ARBA" id="ARBA00022475"/>
    </source>
</evidence>
<dbReference type="Proteomes" id="UP000676506">
    <property type="component" value="Chromosome 2"/>
</dbReference>
<dbReference type="PANTHER" id="PTHR30287:SF1">
    <property type="entry name" value="INNER MEMBRANE PROTEIN"/>
    <property type="match status" value="1"/>
</dbReference>
<dbReference type="RefSeq" id="WP_211430498.1">
    <property type="nucleotide sequence ID" value="NZ_CP072649.1"/>
</dbReference>
<reference evidence="9 10" key="1">
    <citation type="submission" date="2021-03" db="EMBL/GenBank/DDBJ databases">
        <title>Genomic and phenotypic characterization of Chloracidobacterium isolates provides evidence for multiple species.</title>
        <authorList>
            <person name="Saini M.K."/>
            <person name="Costas A.M.G."/>
            <person name="Tank M."/>
            <person name="Bryant D.A."/>
        </authorList>
    </citation>
    <scope>NUCLEOTIDE SEQUENCE [LARGE SCALE GENOMIC DNA]</scope>
    <source>
        <strain evidence="9 10">BV2-C</strain>
    </source>
</reference>
<name>A0ABX8BD38_9BACT</name>
<protein>
    <submittedName>
        <fullName evidence="9">FtsX-like permease family protein</fullName>
    </submittedName>
</protein>
<feature type="domain" description="ABC3 transporter permease C-terminal" evidence="7">
    <location>
        <begin position="721"/>
        <end position="835"/>
    </location>
</feature>
<feature type="transmembrane region" description="Helical" evidence="6">
    <location>
        <begin position="470"/>
        <end position="493"/>
    </location>
</feature>
<dbReference type="Pfam" id="PF02687">
    <property type="entry name" value="FtsX"/>
    <property type="match status" value="2"/>
</dbReference>
<feature type="transmembrane region" description="Helical" evidence="6">
    <location>
        <begin position="345"/>
        <end position="374"/>
    </location>
</feature>
<accession>A0ABX8BD38</accession>
<organism evidence="9 10">
    <name type="scientific">Chloracidobacterium validum</name>
    <dbReference type="NCBI Taxonomy" id="2821543"/>
    <lineage>
        <taxon>Bacteria</taxon>
        <taxon>Pseudomonadati</taxon>
        <taxon>Acidobacteriota</taxon>
        <taxon>Terriglobia</taxon>
        <taxon>Terriglobales</taxon>
        <taxon>Acidobacteriaceae</taxon>
        <taxon>Chloracidobacterium</taxon>
    </lineage>
</organism>
<feature type="transmembrane region" description="Helical" evidence="6">
    <location>
        <begin position="762"/>
        <end position="788"/>
    </location>
</feature>
<feature type="transmembrane region" description="Helical" evidence="6">
    <location>
        <begin position="258"/>
        <end position="282"/>
    </location>
</feature>
<evidence type="ECO:0000256" key="5">
    <source>
        <dbReference type="ARBA" id="ARBA00023136"/>
    </source>
</evidence>
<dbReference type="Pfam" id="PF12704">
    <property type="entry name" value="MacB_PCD"/>
    <property type="match status" value="1"/>
</dbReference>
<keyword evidence="3 6" id="KW-0812">Transmembrane</keyword>
<evidence type="ECO:0000313" key="9">
    <source>
        <dbReference type="EMBL" id="QUW04609.1"/>
    </source>
</evidence>
<dbReference type="EMBL" id="CP072649">
    <property type="protein sequence ID" value="QUW04609.1"/>
    <property type="molecule type" value="Genomic_DNA"/>
</dbReference>
<dbReference type="InterPro" id="IPR003838">
    <property type="entry name" value="ABC3_permease_C"/>
</dbReference>
<feature type="domain" description="MacB-like periplasmic core" evidence="8">
    <location>
        <begin position="22"/>
        <end position="223"/>
    </location>
</feature>
<gene>
    <name evidence="9" type="ORF">J8C06_12570</name>
</gene>
<feature type="domain" description="ABC3 transporter permease C-terminal" evidence="7">
    <location>
        <begin position="262"/>
        <end position="380"/>
    </location>
</feature>
<keyword evidence="5 6" id="KW-0472">Membrane</keyword>
<feature type="transmembrane region" description="Helical" evidence="6">
    <location>
        <begin position="303"/>
        <end position="325"/>
    </location>
</feature>
<dbReference type="InterPro" id="IPR025857">
    <property type="entry name" value="MacB_PCD"/>
</dbReference>
<feature type="transmembrane region" description="Helical" evidence="6">
    <location>
        <begin position="717"/>
        <end position="741"/>
    </location>
</feature>
<feature type="transmembrane region" description="Helical" evidence="6">
    <location>
        <begin position="427"/>
        <end position="449"/>
    </location>
</feature>
<dbReference type="PANTHER" id="PTHR30287">
    <property type="entry name" value="MEMBRANE COMPONENT OF PREDICTED ABC SUPERFAMILY METABOLITE UPTAKE TRANSPORTER"/>
    <property type="match status" value="1"/>
</dbReference>
<evidence type="ECO:0000256" key="1">
    <source>
        <dbReference type="ARBA" id="ARBA00004651"/>
    </source>
</evidence>
<evidence type="ECO:0000256" key="4">
    <source>
        <dbReference type="ARBA" id="ARBA00022989"/>
    </source>
</evidence>
<keyword evidence="4 6" id="KW-1133">Transmembrane helix</keyword>
<keyword evidence="10" id="KW-1185">Reference proteome</keyword>
<evidence type="ECO:0000259" key="7">
    <source>
        <dbReference type="Pfam" id="PF02687"/>
    </source>
</evidence>
<feature type="transmembrane region" description="Helical" evidence="6">
    <location>
        <begin position="395"/>
        <end position="415"/>
    </location>
</feature>
<evidence type="ECO:0000256" key="3">
    <source>
        <dbReference type="ARBA" id="ARBA00022692"/>
    </source>
</evidence>
<dbReference type="InterPro" id="IPR038766">
    <property type="entry name" value="Membrane_comp_ABC_pdt"/>
</dbReference>
<comment type="subcellular location">
    <subcellularLocation>
        <location evidence="1">Cell membrane</location>
        <topology evidence="1">Multi-pass membrane protein</topology>
    </subcellularLocation>
</comment>